<protein>
    <submittedName>
        <fullName evidence="2">Uncharacterized protein</fullName>
    </submittedName>
</protein>
<dbReference type="EMBL" id="SFAT01000194">
    <property type="protein sequence ID" value="TRU92416.1"/>
    <property type="molecule type" value="Genomic_DNA"/>
</dbReference>
<evidence type="ECO:0000256" key="1">
    <source>
        <dbReference type="SAM" id="Coils"/>
    </source>
</evidence>
<name>A0A552J9F0_9CHRO</name>
<reference evidence="2 3" key="1">
    <citation type="submission" date="2019-01" db="EMBL/GenBank/DDBJ databases">
        <title>Coherence of Microcystis species and biogeography revealed through population genomics.</title>
        <authorList>
            <person name="Perez-Carrascal O.M."/>
            <person name="Terrat Y."/>
            <person name="Giani A."/>
            <person name="Fortin N."/>
            <person name="Tromas N."/>
            <person name="Shapiro B.J."/>
        </authorList>
    </citation>
    <scope>NUCLEOTIDE SEQUENCE [LARGE SCALE GENOMIC DNA]</scope>
    <source>
        <strain evidence="2">Mw_QC_S_20081001_S30D</strain>
    </source>
</reference>
<organism evidence="2 3">
    <name type="scientific">Microcystis wesenbergii Mw_QC_S_20081001_S30D</name>
    <dbReference type="NCBI Taxonomy" id="2486245"/>
    <lineage>
        <taxon>Bacteria</taxon>
        <taxon>Bacillati</taxon>
        <taxon>Cyanobacteriota</taxon>
        <taxon>Cyanophyceae</taxon>
        <taxon>Oscillatoriophycideae</taxon>
        <taxon>Chroococcales</taxon>
        <taxon>Microcystaceae</taxon>
        <taxon>Microcystis</taxon>
    </lineage>
</organism>
<accession>A0A552J9F0</accession>
<sequence>MAAIQKAINDLTGADEKALQAKERLELLKNSAQAHLKLAQDQLSEDLLGNSGGIHKLFIVPATVLGFEHGYTVSSSETIDNGLNSAIEQFFSGDTKEGFKTVVKSAISTLFADTTAGESSKTYYFVTMEHNVFVRVDVYIWKYYFSQKSIQDDVQQAFCYTFCKSIIDHKKVSLDTLIYLTSSYVGDDLPKIQSYVEQMRQLYQDLEPQSPRDAANGAMRMFLS</sequence>
<evidence type="ECO:0000313" key="3">
    <source>
        <dbReference type="Proteomes" id="UP000320523"/>
    </source>
</evidence>
<dbReference type="Proteomes" id="UP000320523">
    <property type="component" value="Unassembled WGS sequence"/>
</dbReference>
<keyword evidence="1" id="KW-0175">Coiled coil</keyword>
<gene>
    <name evidence="2" type="ORF">EWV75_20555</name>
</gene>
<dbReference type="AlphaFoldDB" id="A0A552J9F0"/>
<comment type="caution">
    <text evidence="2">The sequence shown here is derived from an EMBL/GenBank/DDBJ whole genome shotgun (WGS) entry which is preliminary data.</text>
</comment>
<evidence type="ECO:0000313" key="2">
    <source>
        <dbReference type="EMBL" id="TRU92416.1"/>
    </source>
</evidence>
<feature type="coiled-coil region" evidence="1">
    <location>
        <begin position="4"/>
        <end position="42"/>
    </location>
</feature>
<proteinExistence type="predicted"/>